<gene>
    <name evidence="1" type="ORF">K466DRAFT_452983</name>
</gene>
<proteinExistence type="predicted"/>
<evidence type="ECO:0000313" key="2">
    <source>
        <dbReference type="Proteomes" id="UP000308197"/>
    </source>
</evidence>
<dbReference type="STRING" id="1314778.A0A5C3NX59"/>
<protein>
    <submittedName>
        <fullName evidence="1">Uncharacterized protein</fullName>
    </submittedName>
</protein>
<reference evidence="1 2" key="1">
    <citation type="journal article" date="2019" name="Nat. Ecol. Evol.">
        <title>Megaphylogeny resolves global patterns of mushroom evolution.</title>
        <authorList>
            <person name="Varga T."/>
            <person name="Krizsan K."/>
            <person name="Foldi C."/>
            <person name="Dima B."/>
            <person name="Sanchez-Garcia M."/>
            <person name="Sanchez-Ramirez S."/>
            <person name="Szollosi G.J."/>
            <person name="Szarkandi J.G."/>
            <person name="Papp V."/>
            <person name="Albert L."/>
            <person name="Andreopoulos W."/>
            <person name="Angelini C."/>
            <person name="Antonin V."/>
            <person name="Barry K.W."/>
            <person name="Bougher N.L."/>
            <person name="Buchanan P."/>
            <person name="Buyck B."/>
            <person name="Bense V."/>
            <person name="Catcheside P."/>
            <person name="Chovatia M."/>
            <person name="Cooper J."/>
            <person name="Damon W."/>
            <person name="Desjardin D."/>
            <person name="Finy P."/>
            <person name="Geml J."/>
            <person name="Haridas S."/>
            <person name="Hughes K."/>
            <person name="Justo A."/>
            <person name="Karasinski D."/>
            <person name="Kautmanova I."/>
            <person name="Kiss B."/>
            <person name="Kocsube S."/>
            <person name="Kotiranta H."/>
            <person name="LaButti K.M."/>
            <person name="Lechner B.E."/>
            <person name="Liimatainen K."/>
            <person name="Lipzen A."/>
            <person name="Lukacs Z."/>
            <person name="Mihaltcheva S."/>
            <person name="Morgado L.N."/>
            <person name="Niskanen T."/>
            <person name="Noordeloos M.E."/>
            <person name="Ohm R.A."/>
            <person name="Ortiz-Santana B."/>
            <person name="Ovrebo C."/>
            <person name="Racz N."/>
            <person name="Riley R."/>
            <person name="Savchenko A."/>
            <person name="Shiryaev A."/>
            <person name="Soop K."/>
            <person name="Spirin V."/>
            <person name="Szebenyi C."/>
            <person name="Tomsovsky M."/>
            <person name="Tulloss R.E."/>
            <person name="Uehling J."/>
            <person name="Grigoriev I.V."/>
            <person name="Vagvolgyi C."/>
            <person name="Papp T."/>
            <person name="Martin F.M."/>
            <person name="Miettinen O."/>
            <person name="Hibbett D.S."/>
            <person name="Nagy L.G."/>
        </authorList>
    </citation>
    <scope>NUCLEOTIDE SEQUENCE [LARGE SCALE GENOMIC DNA]</scope>
    <source>
        <strain evidence="1 2">HHB13444</strain>
    </source>
</reference>
<sequence>LKDVCKKQAYLTVTNAAHRESLVRLLTSDHKLAVEELRRLPPAEAVPHLHRICRFCRRRGAVEDEVHVLVECEDGRLVARREEFYTYVRASLYPDLDRIQFRMSSSMKFLHFLLSRDKLAPSVAEYVHDVFALVDEVP</sequence>
<accession>A0A5C3NX59</accession>
<feature type="non-terminal residue" evidence="1">
    <location>
        <position position="1"/>
    </location>
</feature>
<dbReference type="AlphaFoldDB" id="A0A5C3NX59"/>
<name>A0A5C3NX59_9APHY</name>
<dbReference type="Proteomes" id="UP000308197">
    <property type="component" value="Unassembled WGS sequence"/>
</dbReference>
<evidence type="ECO:0000313" key="1">
    <source>
        <dbReference type="EMBL" id="TFK82026.1"/>
    </source>
</evidence>
<organism evidence="1 2">
    <name type="scientific">Polyporus arcularius HHB13444</name>
    <dbReference type="NCBI Taxonomy" id="1314778"/>
    <lineage>
        <taxon>Eukaryota</taxon>
        <taxon>Fungi</taxon>
        <taxon>Dikarya</taxon>
        <taxon>Basidiomycota</taxon>
        <taxon>Agaricomycotina</taxon>
        <taxon>Agaricomycetes</taxon>
        <taxon>Polyporales</taxon>
        <taxon>Polyporaceae</taxon>
        <taxon>Polyporus</taxon>
    </lineage>
</organism>
<dbReference type="EMBL" id="ML211530">
    <property type="protein sequence ID" value="TFK82026.1"/>
    <property type="molecule type" value="Genomic_DNA"/>
</dbReference>
<dbReference type="InParanoid" id="A0A5C3NX59"/>
<feature type="non-terminal residue" evidence="1">
    <location>
        <position position="138"/>
    </location>
</feature>
<keyword evidence="2" id="KW-1185">Reference proteome</keyword>